<dbReference type="PANTHER" id="PTHR30404">
    <property type="entry name" value="N-ACETYLMURAMOYL-L-ALANINE AMIDASE"/>
    <property type="match status" value="1"/>
</dbReference>
<sequence>MSAPAIRQTADHLCRISAAPPSRPGRAAAWLGRMAKRTMGRAVICLLALVAVIAGPLPGVGPEEAVAGETARAVGLRFGMHPDKTRLVIDLDRRVDFRAFTLSGPDRVVIDFRNLDWQILDKGENSGAGLIARYRVGLFEPGVYRMVLDLSQPSQIDSMFVLPAQDGLPPRFVVDLSRTSAQSFARTTLKGEPEDRFDGTKVAAAPQPPAGQAAVAAAPILPDAARPRARTDGRRIVAIDAGHGGIDPGAIGITGVQEKSITLAMAKALAQELEKTGRYKAVLTRDRDIFIRLRDRVAIARAAQAELFISIHADSVQNPRTRGLSIYTLSERASDGVAAQLADSENKSDLIAGVDLSTESAEVTSILIDLARRETMNLSARFAGHVIGQVQPHTELLTKPVRSAGFAVLKAPDMPSVLIETGFLSNRQDEKVLQDSAHRAKLARSIVGAVDQFFAAEQTWSRL</sequence>
<gene>
    <name evidence="6" type="primary">amiC</name>
    <name evidence="6" type="ordered locus">TMO_c0703</name>
</gene>
<dbReference type="AlphaFoldDB" id="I3TX25"/>
<dbReference type="GO" id="GO:0030288">
    <property type="term" value="C:outer membrane-bounded periplasmic space"/>
    <property type="evidence" value="ECO:0007669"/>
    <property type="project" value="TreeGrafter"/>
</dbReference>
<dbReference type="SMART" id="SM00646">
    <property type="entry name" value="Ami_3"/>
    <property type="match status" value="1"/>
</dbReference>
<dbReference type="Proteomes" id="UP000005258">
    <property type="component" value="Plasmid pTM3"/>
</dbReference>
<dbReference type="Pfam" id="PF11741">
    <property type="entry name" value="AMIN"/>
    <property type="match status" value="1"/>
</dbReference>
<dbReference type="InterPro" id="IPR002508">
    <property type="entry name" value="MurNAc-LAA_cat"/>
</dbReference>
<dbReference type="Gene3D" id="2.60.40.3500">
    <property type="match status" value="1"/>
</dbReference>
<keyword evidence="4" id="KW-0812">Transmembrane</keyword>
<protein>
    <recommendedName>
        <fullName evidence="2">N-acetylmuramoyl-L-alanine amidase</fullName>
        <ecNumber evidence="2">3.5.1.28</ecNumber>
    </recommendedName>
</protein>
<comment type="catalytic activity">
    <reaction evidence="1">
        <text>Hydrolyzes the link between N-acetylmuramoyl residues and L-amino acid residues in certain cell-wall glycopeptides.</text>
        <dbReference type="EC" id="3.5.1.28"/>
    </reaction>
</comment>
<evidence type="ECO:0000256" key="1">
    <source>
        <dbReference type="ARBA" id="ARBA00001561"/>
    </source>
</evidence>
<dbReference type="SUPFAM" id="SSF53187">
    <property type="entry name" value="Zn-dependent exopeptidases"/>
    <property type="match status" value="1"/>
</dbReference>
<keyword evidence="4" id="KW-0472">Membrane</keyword>
<dbReference type="EMBL" id="CP003239">
    <property type="protein sequence ID" value="AFK57313.1"/>
    <property type="molecule type" value="Genomic_DNA"/>
</dbReference>
<dbReference type="PATRIC" id="fig|1110502.3.peg.5578"/>
<dbReference type="GO" id="GO:0009253">
    <property type="term" value="P:peptidoglycan catabolic process"/>
    <property type="evidence" value="ECO:0007669"/>
    <property type="project" value="InterPro"/>
</dbReference>
<evidence type="ECO:0000256" key="2">
    <source>
        <dbReference type="ARBA" id="ARBA00011901"/>
    </source>
</evidence>
<evidence type="ECO:0000313" key="7">
    <source>
        <dbReference type="Proteomes" id="UP000005258"/>
    </source>
</evidence>
<dbReference type="RefSeq" id="WP_014748302.1">
    <property type="nucleotide sequence ID" value="NC_017958.1"/>
</dbReference>
<dbReference type="PANTHER" id="PTHR30404:SF0">
    <property type="entry name" value="N-ACETYLMURAMOYL-L-ALANINE AMIDASE AMIC"/>
    <property type="match status" value="1"/>
</dbReference>
<evidence type="ECO:0000259" key="5">
    <source>
        <dbReference type="SMART" id="SM00646"/>
    </source>
</evidence>
<dbReference type="Pfam" id="PF01520">
    <property type="entry name" value="Amidase_3"/>
    <property type="match status" value="1"/>
</dbReference>
<evidence type="ECO:0000256" key="4">
    <source>
        <dbReference type="SAM" id="Phobius"/>
    </source>
</evidence>
<organism evidence="6 7">
    <name type="scientific">Tistrella mobilis (strain KA081020-065)</name>
    <dbReference type="NCBI Taxonomy" id="1110502"/>
    <lineage>
        <taxon>Bacteria</taxon>
        <taxon>Pseudomonadati</taxon>
        <taxon>Pseudomonadota</taxon>
        <taxon>Alphaproteobacteria</taxon>
        <taxon>Geminicoccales</taxon>
        <taxon>Geminicoccaceae</taxon>
        <taxon>Tistrella</taxon>
    </lineage>
</organism>
<geneLocation type="plasmid" evidence="6 7">
    <name>pTM3</name>
</geneLocation>
<name>I3TX25_TISMK</name>
<proteinExistence type="predicted"/>
<dbReference type="InterPro" id="IPR050695">
    <property type="entry name" value="N-acetylmuramoyl_amidase_3"/>
</dbReference>
<dbReference type="Gene3D" id="3.40.630.40">
    <property type="entry name" value="Zn-dependent exopeptidases"/>
    <property type="match status" value="1"/>
</dbReference>
<keyword evidence="4" id="KW-1133">Transmembrane helix</keyword>
<reference evidence="6 7" key="1">
    <citation type="journal article" date="2012" name="J. Am. Chem. Soc.">
        <title>Bacterial biosynthesis and maturation of the didemnin anti-cancer agents.</title>
        <authorList>
            <person name="Xu Y."/>
            <person name="Kersten R.D."/>
            <person name="Nam S.J."/>
            <person name="Lu L."/>
            <person name="Al-Suwailem A.M."/>
            <person name="Zheng H."/>
            <person name="Fenical W."/>
            <person name="Dorrestein P.C."/>
            <person name="Moore B.S."/>
            <person name="Qian P.Y."/>
        </authorList>
    </citation>
    <scope>NUCLEOTIDE SEQUENCE [LARGE SCALE GENOMIC DNA]</scope>
    <source>
        <strain evidence="6 7">KA081020-065</strain>
    </source>
</reference>
<dbReference type="HOGENOM" id="CLU_014322_2_1_5"/>
<keyword evidence="3" id="KW-0378">Hydrolase</keyword>
<dbReference type="KEGG" id="tmo:TMO_c0703"/>
<evidence type="ECO:0000313" key="6">
    <source>
        <dbReference type="EMBL" id="AFK57313.1"/>
    </source>
</evidence>
<accession>I3TX25</accession>
<keyword evidence="7" id="KW-1185">Reference proteome</keyword>
<dbReference type="GO" id="GO:0008745">
    <property type="term" value="F:N-acetylmuramoyl-L-alanine amidase activity"/>
    <property type="evidence" value="ECO:0007669"/>
    <property type="project" value="UniProtKB-EC"/>
</dbReference>
<dbReference type="EC" id="3.5.1.28" evidence="2"/>
<dbReference type="InterPro" id="IPR021731">
    <property type="entry name" value="AMIN_dom"/>
</dbReference>
<keyword evidence="6" id="KW-0614">Plasmid</keyword>
<dbReference type="CDD" id="cd02696">
    <property type="entry name" value="MurNAc-LAA"/>
    <property type="match status" value="1"/>
</dbReference>
<evidence type="ECO:0000256" key="3">
    <source>
        <dbReference type="ARBA" id="ARBA00022801"/>
    </source>
</evidence>
<feature type="transmembrane region" description="Helical" evidence="4">
    <location>
        <begin position="42"/>
        <end position="61"/>
    </location>
</feature>
<feature type="domain" description="MurNAc-LAA" evidence="5">
    <location>
        <begin position="297"/>
        <end position="451"/>
    </location>
</feature>
<dbReference type="FunFam" id="3.40.630.40:FF:000005">
    <property type="entry name" value="N-acetylmuramoyl-L-alanine amidase (AmiA)"/>
    <property type="match status" value="1"/>
</dbReference>